<comment type="caution">
    <text evidence="5">The sequence shown here is derived from an EMBL/GenBank/DDBJ whole genome shotgun (WGS) entry which is preliminary data.</text>
</comment>
<dbReference type="EMBL" id="JAFGIX010000027">
    <property type="protein sequence ID" value="MBN1572734.1"/>
    <property type="molecule type" value="Genomic_DNA"/>
</dbReference>
<dbReference type="Pfam" id="PF13458">
    <property type="entry name" value="Peripla_BP_6"/>
    <property type="match status" value="1"/>
</dbReference>
<evidence type="ECO:0000256" key="3">
    <source>
        <dbReference type="SAM" id="SignalP"/>
    </source>
</evidence>
<dbReference type="PANTHER" id="PTHR47235:SF1">
    <property type="entry name" value="BLR6548 PROTEIN"/>
    <property type="match status" value="1"/>
</dbReference>
<comment type="similarity">
    <text evidence="1">Belongs to the leucine-binding protein family.</text>
</comment>
<feature type="domain" description="Leucine-binding protein" evidence="4">
    <location>
        <begin position="44"/>
        <end position="377"/>
    </location>
</feature>
<evidence type="ECO:0000256" key="2">
    <source>
        <dbReference type="ARBA" id="ARBA00022729"/>
    </source>
</evidence>
<gene>
    <name evidence="5" type="ORF">JW984_05990</name>
</gene>
<organism evidence="5 6">
    <name type="scientific">Candidatus Zymogenus saltonus</name>
    <dbReference type="NCBI Taxonomy" id="2844893"/>
    <lineage>
        <taxon>Bacteria</taxon>
        <taxon>Deltaproteobacteria</taxon>
        <taxon>Candidatus Zymogenia</taxon>
        <taxon>Candidatus Zymogeniales</taxon>
        <taxon>Candidatus Zymogenaceae</taxon>
        <taxon>Candidatus Zymogenus</taxon>
    </lineage>
</organism>
<feature type="signal peptide" evidence="3">
    <location>
        <begin position="1"/>
        <end position="21"/>
    </location>
</feature>
<dbReference type="AlphaFoldDB" id="A0A9D8PN15"/>
<reference evidence="5" key="1">
    <citation type="journal article" date="2021" name="Environ. Microbiol.">
        <title>Genomic characterization of three novel Desulfobacterota classes expand the metabolic and phylogenetic diversity of the phylum.</title>
        <authorList>
            <person name="Murphy C.L."/>
            <person name="Biggerstaff J."/>
            <person name="Eichhorn A."/>
            <person name="Ewing E."/>
            <person name="Shahan R."/>
            <person name="Soriano D."/>
            <person name="Stewart S."/>
            <person name="VanMol K."/>
            <person name="Walker R."/>
            <person name="Walters P."/>
            <person name="Elshahed M.S."/>
            <person name="Youssef N.H."/>
        </authorList>
    </citation>
    <scope>NUCLEOTIDE SEQUENCE</scope>
    <source>
        <strain evidence="5">Zod_Metabat.24</strain>
    </source>
</reference>
<feature type="chain" id="PRO_5038506475" evidence="3">
    <location>
        <begin position="22"/>
        <end position="403"/>
    </location>
</feature>
<evidence type="ECO:0000259" key="4">
    <source>
        <dbReference type="Pfam" id="PF13458"/>
    </source>
</evidence>
<accession>A0A9D8PN15</accession>
<dbReference type="PROSITE" id="PS51257">
    <property type="entry name" value="PROKAR_LIPOPROTEIN"/>
    <property type="match status" value="1"/>
</dbReference>
<evidence type="ECO:0000256" key="1">
    <source>
        <dbReference type="ARBA" id="ARBA00010062"/>
    </source>
</evidence>
<dbReference type="InterPro" id="IPR028081">
    <property type="entry name" value="Leu-bd"/>
</dbReference>
<dbReference type="CDD" id="cd06343">
    <property type="entry name" value="PBP1_ABC_ligand_binding-like"/>
    <property type="match status" value="1"/>
</dbReference>
<name>A0A9D8PN15_9DELT</name>
<dbReference type="PANTHER" id="PTHR47235">
    <property type="entry name" value="BLR6548 PROTEIN"/>
    <property type="match status" value="1"/>
</dbReference>
<dbReference type="Proteomes" id="UP000809273">
    <property type="component" value="Unassembled WGS sequence"/>
</dbReference>
<keyword evidence="2 3" id="KW-0732">Signal</keyword>
<dbReference type="Gene3D" id="3.40.50.2300">
    <property type="match status" value="2"/>
</dbReference>
<reference evidence="5" key="2">
    <citation type="submission" date="2021-01" db="EMBL/GenBank/DDBJ databases">
        <authorList>
            <person name="Hahn C.R."/>
            <person name="Youssef N.H."/>
            <person name="Elshahed M."/>
        </authorList>
    </citation>
    <scope>NUCLEOTIDE SEQUENCE</scope>
    <source>
        <strain evidence="5">Zod_Metabat.24</strain>
    </source>
</reference>
<dbReference type="SUPFAM" id="SSF53822">
    <property type="entry name" value="Periplasmic binding protein-like I"/>
    <property type="match status" value="1"/>
</dbReference>
<protein>
    <submittedName>
        <fullName evidence="5">ABC transporter substrate-binding protein</fullName>
    </submittedName>
</protein>
<proteinExistence type="inferred from homology"/>
<dbReference type="InterPro" id="IPR028082">
    <property type="entry name" value="Peripla_BP_I"/>
</dbReference>
<sequence length="403" mass="43824">MKTKRYFKLVAFILISLFSAALIFSCAEKPAEETAEGAVAPGATILIGTSGPQTGPVSTLGIIQRSMKAYFDAVNADGGINGRKIELIILDDAYDPAKTRANVIKLIEGEKVFAIVGILGAANIGAVIDYIDKSDVPWVGLIAGNRAPATPPRDNVFVGSPEHYFEAKILTNYAANELGVKKIGILYQNDDFGKEGLTGAKEAAERLGIEIAAEVPYEVMDTDFSAHALAMMNSKAEAVILYGHTPKVSLFVKAANGLDYRPIYIGSTTVNDTKMFDLAGEAWDGALVGSYTPDPFDDSEASKWYREALHEYANEADKVVGSMSLKGFYYGDFLVEGLKRTKEPLTRENFIKTMDSFDNVDGLFIHGVTYNPESHGGPNSFCIMKGVYKTRSYIKITDWLSPN</sequence>
<evidence type="ECO:0000313" key="6">
    <source>
        <dbReference type="Proteomes" id="UP000809273"/>
    </source>
</evidence>
<evidence type="ECO:0000313" key="5">
    <source>
        <dbReference type="EMBL" id="MBN1572734.1"/>
    </source>
</evidence>